<proteinExistence type="inferred from homology"/>
<dbReference type="PROSITE" id="PS50935">
    <property type="entry name" value="SSB"/>
    <property type="match status" value="1"/>
</dbReference>
<dbReference type="GO" id="GO:0003677">
    <property type="term" value="F:DNA binding"/>
    <property type="evidence" value="ECO:0007669"/>
    <property type="project" value="UniProtKB-KW"/>
</dbReference>
<comment type="caution">
    <text evidence="2">Lacks conserved residue(s) required for the propagation of feature annotation.</text>
</comment>
<evidence type="ECO:0000256" key="4">
    <source>
        <dbReference type="SAM" id="MobiDB-lite"/>
    </source>
</evidence>
<keyword evidence="6" id="KW-1185">Reference proteome</keyword>
<dbReference type="SUPFAM" id="SSF50249">
    <property type="entry name" value="Nucleic acid-binding proteins"/>
    <property type="match status" value="1"/>
</dbReference>
<dbReference type="EMBL" id="JBHUIM010000004">
    <property type="protein sequence ID" value="MFD2248610.1"/>
    <property type="molecule type" value="Genomic_DNA"/>
</dbReference>
<evidence type="ECO:0000256" key="2">
    <source>
        <dbReference type="HAMAP-Rule" id="MF_00984"/>
    </source>
</evidence>
<dbReference type="Proteomes" id="UP001597374">
    <property type="component" value="Unassembled WGS sequence"/>
</dbReference>
<evidence type="ECO:0000313" key="6">
    <source>
        <dbReference type="Proteomes" id="UP001597374"/>
    </source>
</evidence>
<evidence type="ECO:0000256" key="1">
    <source>
        <dbReference type="ARBA" id="ARBA00023125"/>
    </source>
</evidence>
<dbReference type="InterPro" id="IPR011344">
    <property type="entry name" value="ssDNA-bd"/>
</dbReference>
<protein>
    <recommendedName>
        <fullName evidence="2 3">Single-stranded DNA-binding protein</fullName>
        <shortName evidence="2">SSB</shortName>
    </recommendedName>
</protein>
<sequence length="157" mass="16934">MASVNKVILIGNLGKDPEVRHLEGGVAVARFPLATSETFKDKNGQRQEKTEWHNIVLWRGLAEVAEKYLRKGQSVFIEGKIRTSQYQDKEGNQRYSTEIVADQMTMLGSKGEGGSTSGNYQEQSASAGGYSGGGNTATAGKGASSAFQNDEPDDLPF</sequence>
<name>A0ABW5D2S8_9BACT</name>
<reference evidence="6" key="1">
    <citation type="journal article" date="2019" name="Int. J. Syst. Evol. Microbiol.">
        <title>The Global Catalogue of Microorganisms (GCM) 10K type strain sequencing project: providing services to taxonomists for standard genome sequencing and annotation.</title>
        <authorList>
            <consortium name="The Broad Institute Genomics Platform"/>
            <consortium name="The Broad Institute Genome Sequencing Center for Infectious Disease"/>
            <person name="Wu L."/>
            <person name="Ma J."/>
        </authorList>
    </citation>
    <scope>NUCLEOTIDE SEQUENCE [LARGE SCALE GENOMIC DNA]</scope>
    <source>
        <strain evidence="6">CGMCC 4.1782</strain>
    </source>
</reference>
<evidence type="ECO:0000256" key="3">
    <source>
        <dbReference type="PIRNR" id="PIRNR002070"/>
    </source>
</evidence>
<dbReference type="Gene3D" id="2.40.50.140">
    <property type="entry name" value="Nucleic acid-binding proteins"/>
    <property type="match status" value="1"/>
</dbReference>
<accession>A0ABW5D2S8</accession>
<keyword evidence="1 2" id="KW-0238">DNA-binding</keyword>
<dbReference type="HAMAP" id="MF_00984">
    <property type="entry name" value="SSB"/>
    <property type="match status" value="1"/>
</dbReference>
<feature type="region of interest" description="Disordered" evidence="4">
    <location>
        <begin position="106"/>
        <end position="157"/>
    </location>
</feature>
<dbReference type="PANTHER" id="PTHR10302:SF0">
    <property type="entry name" value="SINGLE-STRANDED DNA-BINDING PROTEIN, MITOCHONDRIAL"/>
    <property type="match status" value="1"/>
</dbReference>
<dbReference type="CDD" id="cd04496">
    <property type="entry name" value="SSB_OBF"/>
    <property type="match status" value="1"/>
</dbReference>
<dbReference type="NCBIfam" id="TIGR00621">
    <property type="entry name" value="ssb"/>
    <property type="match status" value="1"/>
</dbReference>
<dbReference type="RefSeq" id="WP_250432135.1">
    <property type="nucleotide sequence ID" value="NZ_JALPRR010000005.1"/>
</dbReference>
<feature type="compositionally biased region" description="Low complexity" evidence="4">
    <location>
        <begin position="136"/>
        <end position="146"/>
    </location>
</feature>
<dbReference type="PANTHER" id="PTHR10302">
    <property type="entry name" value="SINGLE-STRANDED DNA-BINDING PROTEIN"/>
    <property type="match status" value="1"/>
</dbReference>
<dbReference type="Pfam" id="PF00436">
    <property type="entry name" value="SSB"/>
    <property type="match status" value="1"/>
</dbReference>
<evidence type="ECO:0000313" key="5">
    <source>
        <dbReference type="EMBL" id="MFD2248610.1"/>
    </source>
</evidence>
<comment type="subunit">
    <text evidence="2">Homotetramer.</text>
</comment>
<organism evidence="5 6">
    <name type="scientific">Pontibacter ruber</name>
    <dbReference type="NCBI Taxonomy" id="1343895"/>
    <lineage>
        <taxon>Bacteria</taxon>
        <taxon>Pseudomonadati</taxon>
        <taxon>Bacteroidota</taxon>
        <taxon>Cytophagia</taxon>
        <taxon>Cytophagales</taxon>
        <taxon>Hymenobacteraceae</taxon>
        <taxon>Pontibacter</taxon>
    </lineage>
</organism>
<dbReference type="InterPro" id="IPR012340">
    <property type="entry name" value="NA-bd_OB-fold"/>
</dbReference>
<comment type="caution">
    <text evidence="5">The sequence shown here is derived from an EMBL/GenBank/DDBJ whole genome shotgun (WGS) entry which is preliminary data.</text>
</comment>
<gene>
    <name evidence="5" type="ORF">ACFSKP_20245</name>
</gene>
<dbReference type="PIRSF" id="PIRSF002070">
    <property type="entry name" value="SSB"/>
    <property type="match status" value="1"/>
</dbReference>
<dbReference type="InterPro" id="IPR000424">
    <property type="entry name" value="Primosome_PriB/ssb"/>
</dbReference>